<sequence length="634" mass="67960">MKKNTLSILILISGILISGAIIGSANAQTDSRTVPEISFPVVELGNCADKASCKAYCDKTENIEACLSFAEKNNLMQKEEIDAAKKFKDIGMAGPGGCKGKNKCDTYCSDLAHIDECITFAEKNGLMSGEELDEAKKVQVAIAKGIKPPACGGKEACDAYCSSSEHMEECLNFSIEAGIMDPQKQEESKKVLAAIKQGIKPPACKGKDACDEYCGVHMEECMTFSLAAGMVPDDQKEQMQKTLNAFKQGIKPPACRPNPPDQSNQPDQPKQPSQQNQNQPTGQANQPGEGLQACDQYCADPGHVEECVKFSVAIGNMTEEQAQNSIKNGGKGPGGCIGRDACGTFCDNPDNQETCFNFGKDNGMIPEADLQKMQNGQQRMKDSFSQIPQEVLDCITSSSGADIVEKMKTGSVIGRKFGDSINQCFQKSGAQERPPGQDLPGQEQPNQNQQGQSGDNFQPGPGTINPGGQRMPQQAGPGGCKGPEECQKYCISNPEVCKNFQPQQNQQVQPNQPGQRLPQQQPGQPDQGVTNVGPCGTGPGTCSGIGPDDINQQNQPGQMQPGQFIQIQPGEPGQMQPGQFIQGQFDQSGQMQPQQQLQPQPIEQQNLPPPPPPSSFLQGTQGFLANALNALKGW</sequence>
<reference evidence="3 4" key="1">
    <citation type="journal article" date="2015" name="Nature">
        <title>rRNA introns, odd ribosomes, and small enigmatic genomes across a large radiation of phyla.</title>
        <authorList>
            <person name="Brown C.T."/>
            <person name="Hug L.A."/>
            <person name="Thomas B.C."/>
            <person name="Sharon I."/>
            <person name="Castelle C.J."/>
            <person name="Singh A."/>
            <person name="Wilkins M.J."/>
            <person name="Williams K.H."/>
            <person name="Banfield J.F."/>
        </authorList>
    </citation>
    <scope>NUCLEOTIDE SEQUENCE [LARGE SCALE GENOMIC DNA]</scope>
</reference>
<keyword evidence="2" id="KW-0732">Signal</keyword>
<feature type="signal peptide" evidence="2">
    <location>
        <begin position="1"/>
        <end position="27"/>
    </location>
</feature>
<feature type="chain" id="PRO_5002535037" evidence="2">
    <location>
        <begin position="28"/>
        <end position="634"/>
    </location>
</feature>
<feature type="compositionally biased region" description="Low complexity" evidence="1">
    <location>
        <begin position="544"/>
        <end position="606"/>
    </location>
</feature>
<comment type="caution">
    <text evidence="3">The sequence shown here is derived from an EMBL/GenBank/DDBJ whole genome shotgun (WGS) entry which is preliminary data.</text>
</comment>
<dbReference type="Proteomes" id="UP000034236">
    <property type="component" value="Unassembled WGS sequence"/>
</dbReference>
<protein>
    <submittedName>
        <fullName evidence="3">Uncharacterized protein</fullName>
    </submittedName>
</protein>
<gene>
    <name evidence="3" type="ORF">UU58_C0001G0002</name>
</gene>
<feature type="region of interest" description="Disordered" evidence="1">
    <location>
        <begin position="249"/>
        <end position="289"/>
    </location>
</feature>
<evidence type="ECO:0000313" key="4">
    <source>
        <dbReference type="Proteomes" id="UP000034236"/>
    </source>
</evidence>
<feature type="compositionally biased region" description="Low complexity" evidence="1">
    <location>
        <begin position="503"/>
        <end position="534"/>
    </location>
</feature>
<feature type="compositionally biased region" description="Low complexity" evidence="1">
    <location>
        <begin position="261"/>
        <end position="287"/>
    </location>
</feature>
<feature type="compositionally biased region" description="Low complexity" evidence="1">
    <location>
        <begin position="441"/>
        <end position="458"/>
    </location>
</feature>
<name>A0A0G0VZM6_9BACT</name>
<evidence type="ECO:0000256" key="1">
    <source>
        <dbReference type="SAM" id="MobiDB-lite"/>
    </source>
</evidence>
<evidence type="ECO:0000256" key="2">
    <source>
        <dbReference type="SAM" id="SignalP"/>
    </source>
</evidence>
<dbReference type="AlphaFoldDB" id="A0A0G0VZM6"/>
<feature type="region of interest" description="Disordered" evidence="1">
    <location>
        <begin position="503"/>
        <end position="619"/>
    </location>
</feature>
<proteinExistence type="predicted"/>
<feature type="region of interest" description="Disordered" evidence="1">
    <location>
        <begin position="427"/>
        <end position="482"/>
    </location>
</feature>
<organism evidence="3 4">
    <name type="scientific">Candidatus Nomurabacteria bacterium GW2011_GWA2_41_25</name>
    <dbReference type="NCBI Taxonomy" id="1618736"/>
    <lineage>
        <taxon>Bacteria</taxon>
        <taxon>Candidatus Nomuraibacteriota</taxon>
    </lineage>
</organism>
<dbReference type="EMBL" id="LCBE01000001">
    <property type="protein sequence ID" value="KKS05142.1"/>
    <property type="molecule type" value="Genomic_DNA"/>
</dbReference>
<evidence type="ECO:0000313" key="3">
    <source>
        <dbReference type="EMBL" id="KKS05142.1"/>
    </source>
</evidence>
<accession>A0A0G0VZM6</accession>